<evidence type="ECO:0000313" key="2">
    <source>
        <dbReference type="Proteomes" id="UP000505355"/>
    </source>
</evidence>
<dbReference type="RefSeq" id="WP_173416576.1">
    <property type="nucleotide sequence ID" value="NZ_CP054139.1"/>
</dbReference>
<dbReference type="EMBL" id="CP054139">
    <property type="protein sequence ID" value="QKJ31922.1"/>
    <property type="molecule type" value="Genomic_DNA"/>
</dbReference>
<dbReference type="AlphaFoldDB" id="A0A7D4ULI4"/>
<dbReference type="InterPro" id="IPR010775">
    <property type="entry name" value="DUF1365"/>
</dbReference>
<sequence>MAASAINSCLYKARVMHHRLEPKKHSFHYNVFMFYLDLDEIDTLSHRLRWVSRNKFNLFNFRDKDHLQLPKENPDASKNVRQHINDYLKHNGVDIGNGRIMLLTNLCTLGYQFNPVSFYFCYNEQDEVVCSIVEVCNTFREMKPYFLGGDTRNGDHFHLNTTKYFYVSPFIDMDTNFDFNLEIPGEKLNIRIDDFKNDGTRFFISTLNGNRVPLTDGKLLQYFFSFPLITLQVIGLIHWQALKLWLKKLPFHKKEANKQLQRDVYRPYGSN</sequence>
<dbReference type="PANTHER" id="PTHR33973">
    <property type="entry name" value="OS07G0153300 PROTEIN"/>
    <property type="match status" value="1"/>
</dbReference>
<name>A0A7D4ULI4_9SPHI</name>
<gene>
    <name evidence="1" type="ORF">HQ865_19845</name>
</gene>
<dbReference type="Proteomes" id="UP000505355">
    <property type="component" value="Chromosome"/>
</dbReference>
<protein>
    <submittedName>
        <fullName evidence="1">DUF1365 domain-containing protein</fullName>
    </submittedName>
</protein>
<dbReference type="Pfam" id="PF07103">
    <property type="entry name" value="DUF1365"/>
    <property type="match status" value="1"/>
</dbReference>
<dbReference type="KEGG" id="mmab:HQ865_19845"/>
<dbReference type="PANTHER" id="PTHR33973:SF4">
    <property type="entry name" value="OS07G0153300 PROTEIN"/>
    <property type="match status" value="1"/>
</dbReference>
<accession>A0A7D4ULI4</accession>
<reference evidence="1 2" key="1">
    <citation type="submission" date="2020-05" db="EMBL/GenBank/DDBJ databases">
        <title>Mucilaginibacter mali sp. nov.</title>
        <authorList>
            <person name="Kim H.S."/>
            <person name="Lee K.C."/>
            <person name="Suh M.K."/>
            <person name="Kim J.-S."/>
            <person name="Han K.-I."/>
            <person name="Eom M.K."/>
            <person name="Shin Y.K."/>
            <person name="Lee J.-S."/>
        </authorList>
    </citation>
    <scope>NUCLEOTIDE SEQUENCE [LARGE SCALE GENOMIC DNA]</scope>
    <source>
        <strain evidence="1 2">G2-14</strain>
    </source>
</reference>
<evidence type="ECO:0000313" key="1">
    <source>
        <dbReference type="EMBL" id="QKJ31922.1"/>
    </source>
</evidence>
<organism evidence="1 2">
    <name type="scientific">Mucilaginibacter mali</name>
    <dbReference type="NCBI Taxonomy" id="2740462"/>
    <lineage>
        <taxon>Bacteria</taxon>
        <taxon>Pseudomonadati</taxon>
        <taxon>Bacteroidota</taxon>
        <taxon>Sphingobacteriia</taxon>
        <taxon>Sphingobacteriales</taxon>
        <taxon>Sphingobacteriaceae</taxon>
        <taxon>Mucilaginibacter</taxon>
    </lineage>
</organism>
<proteinExistence type="predicted"/>
<keyword evidence="2" id="KW-1185">Reference proteome</keyword>